<dbReference type="GeneID" id="88171405"/>
<dbReference type="CDD" id="cd11608">
    <property type="entry name" value="eIF2D_C"/>
    <property type="match status" value="1"/>
</dbReference>
<dbReference type="InterPro" id="IPR039759">
    <property type="entry name" value="eIF2D_SUI1"/>
</dbReference>
<dbReference type="SUPFAM" id="SSF88697">
    <property type="entry name" value="PUA domain-like"/>
    <property type="match status" value="1"/>
</dbReference>
<dbReference type="Pfam" id="PF01253">
    <property type="entry name" value="SUI1"/>
    <property type="match status" value="1"/>
</dbReference>
<dbReference type="KEGG" id="asau:88171405"/>
<dbReference type="InterPro" id="IPR041366">
    <property type="entry name" value="Pre-PUA"/>
</dbReference>
<accession>A0AAX4H3H8</accession>
<dbReference type="PANTHER" id="PTHR12217">
    <property type="entry name" value="EUKARYOTIC TRANSLATION INITIATION FACTOR 2D"/>
    <property type="match status" value="1"/>
</dbReference>
<dbReference type="InterPro" id="IPR039757">
    <property type="entry name" value="EIF2D"/>
</dbReference>
<organism evidence="3 4">
    <name type="scientific">Australozyma saopauloensis</name>
    <dbReference type="NCBI Taxonomy" id="291208"/>
    <lineage>
        <taxon>Eukaryota</taxon>
        <taxon>Fungi</taxon>
        <taxon>Dikarya</taxon>
        <taxon>Ascomycota</taxon>
        <taxon>Saccharomycotina</taxon>
        <taxon>Pichiomycetes</taxon>
        <taxon>Metschnikowiaceae</taxon>
        <taxon>Australozyma</taxon>
    </lineage>
</organism>
<dbReference type="Pfam" id="PF25304">
    <property type="entry name" value="WHD_eIF2D"/>
    <property type="match status" value="1"/>
</dbReference>
<dbReference type="InterPro" id="IPR058886">
    <property type="entry name" value="SWIB_eIF2D"/>
</dbReference>
<protein>
    <recommendedName>
        <fullName evidence="2">SUI1 domain-containing protein</fullName>
    </recommendedName>
</protein>
<dbReference type="InterPro" id="IPR036877">
    <property type="entry name" value="SUI1_dom_sf"/>
</dbReference>
<feature type="region of interest" description="Disordered" evidence="1">
    <location>
        <begin position="227"/>
        <end position="251"/>
    </location>
</feature>
<dbReference type="GO" id="GO:0003743">
    <property type="term" value="F:translation initiation factor activity"/>
    <property type="evidence" value="ECO:0007669"/>
    <property type="project" value="InterPro"/>
</dbReference>
<reference evidence="3 4" key="1">
    <citation type="submission" date="2023-10" db="EMBL/GenBank/DDBJ databases">
        <title>Draft Genome Sequence of Candida saopaulonensis from a very Premature Infant with Sepsis.</title>
        <authorList>
            <person name="Ning Y."/>
            <person name="Dai R."/>
            <person name="Xiao M."/>
            <person name="Xu Y."/>
            <person name="Yan Q."/>
            <person name="Zhang L."/>
        </authorList>
    </citation>
    <scope>NUCLEOTIDE SEQUENCE [LARGE SCALE GENOMIC DNA]</scope>
    <source>
        <strain evidence="3 4">19XY460</strain>
    </source>
</reference>
<dbReference type="InterPro" id="IPR001950">
    <property type="entry name" value="SUI1"/>
</dbReference>
<dbReference type="GO" id="GO:0001731">
    <property type="term" value="P:formation of translation preinitiation complex"/>
    <property type="evidence" value="ECO:0007669"/>
    <property type="project" value="InterPro"/>
</dbReference>
<dbReference type="InterPro" id="IPR048248">
    <property type="entry name" value="PUA_eIF2d-like"/>
</dbReference>
<dbReference type="InterPro" id="IPR057429">
    <property type="entry name" value="WH_eIF2D"/>
</dbReference>
<dbReference type="Pfam" id="PF17832">
    <property type="entry name" value="Pre-PUA"/>
    <property type="match status" value="1"/>
</dbReference>
<dbReference type="Pfam" id="PF26292">
    <property type="entry name" value="PUA_elF2D"/>
    <property type="match status" value="1"/>
</dbReference>
<feature type="domain" description="SUI1" evidence="2">
    <location>
        <begin position="484"/>
        <end position="557"/>
    </location>
</feature>
<dbReference type="AlphaFoldDB" id="A0AAX4H3H8"/>
<dbReference type="EMBL" id="CP138894">
    <property type="protein sequence ID" value="WPK23111.1"/>
    <property type="molecule type" value="Genomic_DNA"/>
</dbReference>
<keyword evidence="4" id="KW-1185">Reference proteome</keyword>
<dbReference type="Gene3D" id="3.30.780.10">
    <property type="entry name" value="SUI1-like domain"/>
    <property type="match status" value="1"/>
</dbReference>
<dbReference type="PROSITE" id="PS50890">
    <property type="entry name" value="PUA"/>
    <property type="match status" value="1"/>
</dbReference>
<dbReference type="InterPro" id="IPR015947">
    <property type="entry name" value="PUA-like_sf"/>
</dbReference>
<dbReference type="PROSITE" id="PS50296">
    <property type="entry name" value="SUI1"/>
    <property type="match status" value="1"/>
</dbReference>
<evidence type="ECO:0000313" key="3">
    <source>
        <dbReference type="EMBL" id="WPK23111.1"/>
    </source>
</evidence>
<sequence length="576" mass="64496">MFKKKPQVKSSLNIKSSERRNLLNKVCETYNFDKTLLLKEQELALLPSITKQSTYHNEDQKGTIYFDSQEKPIWFRNRDSILYPTIYTLWSISNILPVVLTNSFVIERILDNANLMLPGCIPPFDKRMTKGALVGIASYKSPDVVMAIGVCALNLTQFDDVQGRQGTAVIVKHFLGDELFKLYDEKVGIPESIELSLNSLNIEDSSNQDGIESDSNNQQIGEEEEIMEESEIVDATDGSKESSSSIVPETEEMQTEDIDNFFIRSFIQSVKTSDLGLPISSSTIMSDFVLKNLPRIDPKYRSIKKTLWKKSAKFLKHLEKINYLTLKGKGDDVTVLTVTVPEEILRNFVTHKTGDVKGPSMTPSKKDNENKMTVLSLYKPTSKSRMIFNSLELVFNRLYTAPEIKVIVNNYVKKHELVDANSPKLINPDEALSSAINSSGKTAVSRETICANFIKGCSPHYAILDPGEEYNSSLDVKKGQPAKIKITTQTVLGRKKTTTVLNFEQFHIKPQKLAEDLKNACSGSTAINPCKHNPAVLEVMVQGPHGSTAIEYLKSKGVPTAFIEFEDKSKGKKKRS</sequence>
<dbReference type="Gene3D" id="3.10.400.20">
    <property type="match status" value="1"/>
</dbReference>
<name>A0AAX4H3H8_9ASCO</name>
<dbReference type="SUPFAM" id="SSF55159">
    <property type="entry name" value="eIF1-like"/>
    <property type="match status" value="1"/>
</dbReference>
<dbReference type="InterPro" id="IPR036885">
    <property type="entry name" value="SWIB_MDM2_dom_sf"/>
</dbReference>
<gene>
    <name evidence="3" type="ORF">PUMCH_000336</name>
</gene>
<evidence type="ECO:0000313" key="4">
    <source>
        <dbReference type="Proteomes" id="UP001338582"/>
    </source>
</evidence>
<dbReference type="Proteomes" id="UP001338582">
    <property type="component" value="Chromosome 1"/>
</dbReference>
<proteinExistence type="predicted"/>
<evidence type="ECO:0000259" key="2">
    <source>
        <dbReference type="PROSITE" id="PS50296"/>
    </source>
</evidence>
<evidence type="ECO:0000256" key="1">
    <source>
        <dbReference type="SAM" id="MobiDB-lite"/>
    </source>
</evidence>
<dbReference type="SUPFAM" id="SSF47592">
    <property type="entry name" value="SWIB/MDM2 domain"/>
    <property type="match status" value="1"/>
</dbReference>
<dbReference type="CDD" id="cd21156">
    <property type="entry name" value="PUA_eIF2d-like"/>
    <property type="match status" value="1"/>
</dbReference>
<dbReference type="Pfam" id="PF26291">
    <property type="entry name" value="SWIB_eIF2D"/>
    <property type="match status" value="1"/>
</dbReference>
<dbReference type="PANTHER" id="PTHR12217:SF4">
    <property type="entry name" value="EUKARYOTIC TRANSLATION INITIATION FACTOR 2D"/>
    <property type="match status" value="1"/>
</dbReference>
<dbReference type="RefSeq" id="XP_062875498.1">
    <property type="nucleotide sequence ID" value="XM_063019428.1"/>
</dbReference>